<gene>
    <name evidence="3" type="ORF">H9661_19095</name>
</gene>
<proteinExistence type="inferred from homology"/>
<name>A0ABR8PZ79_9CLOT</name>
<dbReference type="InterPro" id="IPR036388">
    <property type="entry name" value="WH-like_DNA-bd_sf"/>
</dbReference>
<evidence type="ECO:0000256" key="1">
    <source>
        <dbReference type="ARBA" id="ARBA00038283"/>
    </source>
</evidence>
<comment type="caution">
    <text evidence="3">The sequence shown here is derived from an EMBL/GenBank/DDBJ whole genome shotgun (WGS) entry which is preliminary data.</text>
</comment>
<evidence type="ECO:0000259" key="2">
    <source>
        <dbReference type="Pfam" id="PF01051"/>
    </source>
</evidence>
<accession>A0ABR8PZ79</accession>
<dbReference type="EMBL" id="JACSRA010000054">
    <property type="protein sequence ID" value="MBD7913461.1"/>
    <property type="molecule type" value="Genomic_DNA"/>
</dbReference>
<dbReference type="InterPro" id="IPR000525">
    <property type="entry name" value="Initiator_Rep_WH1"/>
</dbReference>
<reference evidence="3 4" key="1">
    <citation type="submission" date="2020-08" db="EMBL/GenBank/DDBJ databases">
        <title>A Genomic Blueprint of the Chicken Gut Microbiome.</title>
        <authorList>
            <person name="Gilroy R."/>
            <person name="Ravi A."/>
            <person name="Getino M."/>
            <person name="Pursley I."/>
            <person name="Horton D.L."/>
            <person name="Alikhan N.-F."/>
            <person name="Baker D."/>
            <person name="Gharbi K."/>
            <person name="Hall N."/>
            <person name="Watson M."/>
            <person name="Adriaenssens E.M."/>
            <person name="Foster-Nyarko E."/>
            <person name="Jarju S."/>
            <person name="Secka A."/>
            <person name="Antonio M."/>
            <person name="Oren A."/>
            <person name="Chaudhuri R."/>
            <person name="La Ragione R.M."/>
            <person name="Hildebrand F."/>
            <person name="Pallen M.J."/>
        </authorList>
    </citation>
    <scope>NUCLEOTIDE SEQUENCE [LARGE SCALE GENOMIC DNA]</scope>
    <source>
        <strain evidence="3 4">Sa3CVN1</strain>
    </source>
</reference>
<dbReference type="Gene3D" id="1.10.10.10">
    <property type="entry name" value="Winged helix-like DNA-binding domain superfamily/Winged helix DNA-binding domain"/>
    <property type="match status" value="2"/>
</dbReference>
<evidence type="ECO:0000313" key="3">
    <source>
        <dbReference type="EMBL" id="MBD7913461.1"/>
    </source>
</evidence>
<dbReference type="InterPro" id="IPR036390">
    <property type="entry name" value="WH_DNA-bd_sf"/>
</dbReference>
<protein>
    <submittedName>
        <fullName evidence="3">Replication initiation protein</fullName>
    </submittedName>
</protein>
<feature type="domain" description="Initiator Rep protein WH1" evidence="2">
    <location>
        <begin position="7"/>
        <end position="148"/>
    </location>
</feature>
<dbReference type="RefSeq" id="WP_143318573.1">
    <property type="nucleotide sequence ID" value="NZ_JACSRA010000054.1"/>
</dbReference>
<dbReference type="Pfam" id="PF21205">
    <property type="entry name" value="Rep3_C"/>
    <property type="match status" value="1"/>
</dbReference>
<keyword evidence="4" id="KW-1185">Reference proteome</keyword>
<sequence length="341" mass="40230">MNENYLVTKANTLITSNYDLSLEEQRVILTLASTVQPNDEDFKPYEFSIKEFMELLGVESKSKYSVIPKITKELMQKVLEIKQENKITQVAWLSSAEYEKGTGIIELEFSPKLKPFMLGLKEFYTSYRLKNVLELKGKYSIRMYEILKSNEFKKIAVIEVDELRKILKADKGSYLIYQNFKNRIICQAQKELKNLTDIYFEFEEVKTGRKVTSLKFYIKPNKKVEDPKVKQVKNEIAIDKETPLDTIENDIKLIMDITNNEFGEKTIMLFRDLSNGDIGKLKKLYDYMNTKNIQENRTGYMRKLLENWEEPKQSSKINGFNNFESRKYDYNELEKKLLGWD</sequence>
<organism evidence="3 4">
    <name type="scientific">Clostridium cibarium</name>
    <dbReference type="NCBI Taxonomy" id="2762247"/>
    <lineage>
        <taxon>Bacteria</taxon>
        <taxon>Bacillati</taxon>
        <taxon>Bacillota</taxon>
        <taxon>Clostridia</taxon>
        <taxon>Eubacteriales</taxon>
        <taxon>Clostridiaceae</taxon>
        <taxon>Clostridium</taxon>
    </lineage>
</organism>
<evidence type="ECO:0000313" key="4">
    <source>
        <dbReference type="Proteomes" id="UP000627781"/>
    </source>
</evidence>
<dbReference type="Proteomes" id="UP000627781">
    <property type="component" value="Unassembled WGS sequence"/>
</dbReference>
<dbReference type="Pfam" id="PF01051">
    <property type="entry name" value="Rep3_N"/>
    <property type="match status" value="1"/>
</dbReference>
<dbReference type="SUPFAM" id="SSF46785">
    <property type="entry name" value="Winged helix' DNA-binding domain"/>
    <property type="match status" value="2"/>
</dbReference>
<comment type="similarity">
    <text evidence="1">Belongs to the initiator RepB protein family.</text>
</comment>